<comment type="caution">
    <text evidence="12">The sequence shown here is derived from an EMBL/GenBank/DDBJ whole genome shotgun (WGS) entry which is preliminary data.</text>
</comment>
<dbReference type="Gene3D" id="1.10.510.10">
    <property type="entry name" value="Transferase(Phosphotransferase) domain 1"/>
    <property type="match status" value="1"/>
</dbReference>
<dbReference type="OrthoDB" id="1668230at2759"/>
<evidence type="ECO:0000256" key="10">
    <source>
        <dbReference type="SAM" id="Coils"/>
    </source>
</evidence>
<evidence type="ECO:0000313" key="13">
    <source>
        <dbReference type="Proteomes" id="UP000326924"/>
    </source>
</evidence>
<keyword evidence="13" id="KW-1185">Reference proteome</keyword>
<dbReference type="InterPro" id="IPR011009">
    <property type="entry name" value="Kinase-like_dom_sf"/>
</dbReference>
<dbReference type="SMART" id="SM00220">
    <property type="entry name" value="S_TKc"/>
    <property type="match status" value="1"/>
</dbReference>
<dbReference type="PROSITE" id="PS50011">
    <property type="entry name" value="PROTEIN_KINASE_DOM"/>
    <property type="match status" value="1"/>
</dbReference>
<dbReference type="AlphaFoldDB" id="A0A5J5ESL6"/>
<evidence type="ECO:0000259" key="11">
    <source>
        <dbReference type="PROSITE" id="PS50011"/>
    </source>
</evidence>
<name>A0A5J5ESL6_9PEZI</name>
<proteinExistence type="predicted"/>
<evidence type="ECO:0000256" key="3">
    <source>
        <dbReference type="ARBA" id="ARBA00012513"/>
    </source>
</evidence>
<evidence type="ECO:0000256" key="6">
    <source>
        <dbReference type="ARBA" id="ARBA00030980"/>
    </source>
</evidence>
<dbReference type="InterPro" id="IPR000719">
    <property type="entry name" value="Prot_kinase_dom"/>
</dbReference>
<dbReference type="Pfam" id="PF00069">
    <property type="entry name" value="Pkinase"/>
    <property type="match status" value="1"/>
</dbReference>
<evidence type="ECO:0000256" key="8">
    <source>
        <dbReference type="ARBA" id="ARBA00047899"/>
    </source>
</evidence>
<dbReference type="Proteomes" id="UP000326924">
    <property type="component" value="Unassembled WGS sequence"/>
</dbReference>
<sequence>MASSLPAPVLAAWTGDAALSADKINYLYWKFTQCQSCPSDVFVTLLSEIQKMYRECYVPRSTCDQRKDEIIALQQQSATYLAQIAQFKEDRASLTERHLAEMAQLKEERASLTERHRAEMAQLKEDRASLTERHLAEMAQLKEDRASLREKHLAQIAGLRKQCAVLKATAEAAEKFHASETAALRKAATSNEETLDMYKREVHSLRLMCASKWGADTRAEFFFKKVIETDPARIDQPLPISPVTGSTPEMRPILENPRITENQMYSPVTAFLSGLLPDHTVSDTHLNAYLSDRAPDITISLKGINQIHKQYVITFVEIKRPTAALDRSAKGQALDQAYKLAECQPWRRTITMLVSNIKSNVFITLERNEKKLELKTYSSVNFETAMQYLKRVVNDPESQPQFPPFSTQLGAVDKILGNTKLSAVAQFTVKGVPAGTSPVAEAASTLKNPTAIAVKHCTADLAVNMIKNEIRTLRLLQTMGGHDRLPKILFHTPDELGYAMLPVAQPVDTVLLNNNGFMARTVTSDVLSAMTWLHERGIVHRDIRWDNIMMHSEHGLLVDFGAAVFLPTPPVSYQGGFACCPPRVLPVIDRPYTPSRADDYHAYVLLFNAVLHPRSMKSFLSRMVDSPHSNESKCLQHLWAQLTKSDTWGRYVAAAAREDLDVLRKLPEALVVLDKRPDAAWRRGEQPDLDLDEAFGALELEPGAEEDADGEPQ</sequence>
<dbReference type="Pfam" id="PF20713">
    <property type="entry name" value="DUF6826"/>
    <property type="match status" value="1"/>
</dbReference>
<accession>A0A5J5ESL6</accession>
<dbReference type="EC" id="2.7.11.1" evidence="3"/>
<protein>
    <recommendedName>
        <fullName evidence="5">EKC/KEOPS complex subunit BUD32</fullName>
        <ecNumber evidence="3">2.7.11.1</ecNumber>
    </recommendedName>
    <alternativeName>
        <fullName evidence="6 7">Atypical Serine/threonine protein kinase BUD32</fullName>
    </alternativeName>
    <alternativeName>
        <fullName evidence="4">EKC/KEOPS complex subunit bud32</fullName>
    </alternativeName>
</protein>
<feature type="coiled-coil region" evidence="10">
    <location>
        <begin position="95"/>
        <end position="151"/>
    </location>
</feature>
<dbReference type="EMBL" id="VXIS01000133">
    <property type="protein sequence ID" value="KAA8902290.1"/>
    <property type="molecule type" value="Genomic_DNA"/>
</dbReference>
<evidence type="ECO:0000256" key="7">
    <source>
        <dbReference type="ARBA" id="ARBA00033194"/>
    </source>
</evidence>
<dbReference type="GO" id="GO:0004674">
    <property type="term" value="F:protein serine/threonine kinase activity"/>
    <property type="evidence" value="ECO:0007669"/>
    <property type="project" value="UniProtKB-EC"/>
</dbReference>
<keyword evidence="10" id="KW-0175">Coiled coil</keyword>
<comment type="function">
    <text evidence="1">Component of the EKC/KEOPS complex that is required for the formation of a threonylcarbamoyl group on adenosine at position 37 (t(6)A37) in tRNAs that read codons beginning with adenine. The complex is probably involved in the transfer of the threonylcarbamoyl moiety of threonylcarbamoyl-AMP (TC-AMP) to the N6 group of A37. BUD32 has ATPase activity in the context of the EKC/KEOPS complex and likely plays a supporting role to the catalytic subunit KAE1. The EKC/KEOPS complex also promotes both telomere uncapping and telomere elongation. The complex is required for efficient recruitment of transcriptional coactivators.</text>
</comment>
<comment type="catalytic activity">
    <reaction evidence="9">
        <text>L-seryl-[protein] + ATP = O-phospho-L-seryl-[protein] + ADP + H(+)</text>
        <dbReference type="Rhea" id="RHEA:17989"/>
        <dbReference type="Rhea" id="RHEA-COMP:9863"/>
        <dbReference type="Rhea" id="RHEA-COMP:11604"/>
        <dbReference type="ChEBI" id="CHEBI:15378"/>
        <dbReference type="ChEBI" id="CHEBI:29999"/>
        <dbReference type="ChEBI" id="CHEBI:30616"/>
        <dbReference type="ChEBI" id="CHEBI:83421"/>
        <dbReference type="ChEBI" id="CHEBI:456216"/>
        <dbReference type="EC" id="2.7.11.1"/>
    </reaction>
</comment>
<gene>
    <name evidence="12" type="ORF">FN846DRAFT_891524</name>
</gene>
<dbReference type="GO" id="GO:0005524">
    <property type="term" value="F:ATP binding"/>
    <property type="evidence" value="ECO:0007669"/>
    <property type="project" value="InterPro"/>
</dbReference>
<feature type="domain" description="Protein kinase" evidence="11">
    <location>
        <begin position="410"/>
        <end position="663"/>
    </location>
</feature>
<reference evidence="12 13" key="1">
    <citation type="submission" date="2019-09" db="EMBL/GenBank/DDBJ databases">
        <title>Draft genome of the ectomycorrhizal ascomycete Sphaerosporella brunnea.</title>
        <authorList>
            <consortium name="DOE Joint Genome Institute"/>
            <person name="Benucci G.M."/>
            <person name="Marozzi G."/>
            <person name="Antonielli L."/>
            <person name="Sanchez S."/>
            <person name="Marco P."/>
            <person name="Wang X."/>
            <person name="Falini L.B."/>
            <person name="Barry K."/>
            <person name="Haridas S."/>
            <person name="Lipzen A."/>
            <person name="Labutti K."/>
            <person name="Grigoriev I.V."/>
            <person name="Murat C."/>
            <person name="Martin F."/>
            <person name="Albertini E."/>
            <person name="Donnini D."/>
            <person name="Bonito G."/>
        </authorList>
    </citation>
    <scope>NUCLEOTIDE SEQUENCE [LARGE SCALE GENOMIC DNA]</scope>
    <source>
        <strain evidence="12 13">Sb_GMNB300</strain>
    </source>
</reference>
<comment type="subunit">
    <text evidence="2">Component of the EKC/KEOPS complex composed of at least BUD32, CGI121, GON7, KAE1 and PCC1; the whole complex dimerizes.</text>
</comment>
<evidence type="ECO:0000313" key="12">
    <source>
        <dbReference type="EMBL" id="KAA8902290.1"/>
    </source>
</evidence>
<dbReference type="InterPro" id="IPR008266">
    <property type="entry name" value="Tyr_kinase_AS"/>
</dbReference>
<dbReference type="InterPro" id="IPR049229">
    <property type="entry name" value="DUF6826"/>
</dbReference>
<organism evidence="12 13">
    <name type="scientific">Sphaerosporella brunnea</name>
    <dbReference type="NCBI Taxonomy" id="1250544"/>
    <lineage>
        <taxon>Eukaryota</taxon>
        <taxon>Fungi</taxon>
        <taxon>Dikarya</taxon>
        <taxon>Ascomycota</taxon>
        <taxon>Pezizomycotina</taxon>
        <taxon>Pezizomycetes</taxon>
        <taxon>Pezizales</taxon>
        <taxon>Pyronemataceae</taxon>
        <taxon>Sphaerosporella</taxon>
    </lineage>
</organism>
<dbReference type="InParanoid" id="A0A5J5ESL6"/>
<evidence type="ECO:0000256" key="5">
    <source>
        <dbReference type="ARBA" id="ARBA00019973"/>
    </source>
</evidence>
<comment type="catalytic activity">
    <reaction evidence="8">
        <text>L-threonyl-[protein] + ATP = O-phospho-L-threonyl-[protein] + ADP + H(+)</text>
        <dbReference type="Rhea" id="RHEA:46608"/>
        <dbReference type="Rhea" id="RHEA-COMP:11060"/>
        <dbReference type="Rhea" id="RHEA-COMP:11605"/>
        <dbReference type="ChEBI" id="CHEBI:15378"/>
        <dbReference type="ChEBI" id="CHEBI:30013"/>
        <dbReference type="ChEBI" id="CHEBI:30616"/>
        <dbReference type="ChEBI" id="CHEBI:61977"/>
        <dbReference type="ChEBI" id="CHEBI:456216"/>
        <dbReference type="EC" id="2.7.11.1"/>
    </reaction>
</comment>
<evidence type="ECO:0000256" key="1">
    <source>
        <dbReference type="ARBA" id="ARBA00003747"/>
    </source>
</evidence>
<evidence type="ECO:0000256" key="2">
    <source>
        <dbReference type="ARBA" id="ARBA00011534"/>
    </source>
</evidence>
<dbReference type="PROSITE" id="PS00109">
    <property type="entry name" value="PROTEIN_KINASE_TYR"/>
    <property type="match status" value="1"/>
</dbReference>
<evidence type="ECO:0000256" key="9">
    <source>
        <dbReference type="ARBA" id="ARBA00048679"/>
    </source>
</evidence>
<evidence type="ECO:0000256" key="4">
    <source>
        <dbReference type="ARBA" id="ARBA00013948"/>
    </source>
</evidence>
<dbReference type="SUPFAM" id="SSF56112">
    <property type="entry name" value="Protein kinase-like (PK-like)"/>
    <property type="match status" value="1"/>
</dbReference>